<comment type="caution">
    <text evidence="2">The sequence shown here is derived from an EMBL/GenBank/DDBJ whole genome shotgun (WGS) entry which is preliminary data.</text>
</comment>
<feature type="transmembrane region" description="Helical" evidence="1">
    <location>
        <begin position="12"/>
        <end position="34"/>
    </location>
</feature>
<evidence type="ECO:0000256" key="1">
    <source>
        <dbReference type="SAM" id="Phobius"/>
    </source>
</evidence>
<evidence type="ECO:0000313" key="2">
    <source>
        <dbReference type="EMBL" id="CAD7690215.1"/>
    </source>
</evidence>
<keyword evidence="3" id="KW-1185">Reference proteome</keyword>
<dbReference type="Proteomes" id="UP000645828">
    <property type="component" value="Unassembled WGS sequence"/>
</dbReference>
<dbReference type="EMBL" id="CAJHUB010000769">
    <property type="protein sequence ID" value="CAD7690215.1"/>
    <property type="molecule type" value="Genomic_DNA"/>
</dbReference>
<protein>
    <submittedName>
        <fullName evidence="2">(raccoon dog) hypothetical protein</fullName>
    </submittedName>
</protein>
<keyword evidence="1" id="KW-1133">Transmembrane helix</keyword>
<evidence type="ECO:0000313" key="3">
    <source>
        <dbReference type="Proteomes" id="UP000645828"/>
    </source>
</evidence>
<keyword evidence="1" id="KW-0812">Transmembrane</keyword>
<sequence>MNRNIISYSVSYISNILLSLGIFSVYILIEWPIYHSHLNQRVKEEQWGAEIQAEGEKRKEQFVKWFNAACSPGAAFSCKQDE</sequence>
<accession>A0A811ZNF1</accession>
<proteinExistence type="predicted"/>
<organism evidence="2 3">
    <name type="scientific">Nyctereutes procyonoides</name>
    <name type="common">Raccoon dog</name>
    <name type="synonym">Canis procyonoides</name>
    <dbReference type="NCBI Taxonomy" id="34880"/>
    <lineage>
        <taxon>Eukaryota</taxon>
        <taxon>Metazoa</taxon>
        <taxon>Chordata</taxon>
        <taxon>Craniata</taxon>
        <taxon>Vertebrata</taxon>
        <taxon>Euteleostomi</taxon>
        <taxon>Mammalia</taxon>
        <taxon>Eutheria</taxon>
        <taxon>Laurasiatheria</taxon>
        <taxon>Carnivora</taxon>
        <taxon>Caniformia</taxon>
        <taxon>Canidae</taxon>
        <taxon>Nyctereutes</taxon>
    </lineage>
</organism>
<keyword evidence="1" id="KW-0472">Membrane</keyword>
<dbReference type="AlphaFoldDB" id="A0A811ZNF1"/>
<name>A0A811ZNF1_NYCPR</name>
<reference evidence="2" key="1">
    <citation type="submission" date="2020-12" db="EMBL/GenBank/DDBJ databases">
        <authorList>
            <consortium name="Molecular Ecology Group"/>
        </authorList>
    </citation>
    <scope>NUCLEOTIDE SEQUENCE</scope>
    <source>
        <strain evidence="2">TBG_1078</strain>
    </source>
</reference>
<gene>
    <name evidence="2" type="ORF">NYPRO_LOCUS23009</name>
</gene>